<accession>J9G8W7</accession>
<dbReference type="EMBL" id="AMCI01002082">
    <property type="protein sequence ID" value="EJX03677.1"/>
    <property type="molecule type" value="Genomic_DNA"/>
</dbReference>
<protein>
    <submittedName>
        <fullName evidence="1">Uncharacterized protein</fullName>
    </submittedName>
</protein>
<name>J9G8W7_9ZZZZ</name>
<organism evidence="1">
    <name type="scientific">gut metagenome</name>
    <dbReference type="NCBI Taxonomy" id="749906"/>
    <lineage>
        <taxon>unclassified sequences</taxon>
        <taxon>metagenomes</taxon>
        <taxon>organismal metagenomes</taxon>
    </lineage>
</organism>
<evidence type="ECO:0000313" key="1">
    <source>
        <dbReference type="EMBL" id="EJX03677.1"/>
    </source>
</evidence>
<sequence>MSQRGIKSEVVEMVSKFGVRDGDKLILNRKACQAVRETLDKLKRTIGEIEEKGGYVLVECGGTQITTYRLDSYAR</sequence>
<gene>
    <name evidence="1" type="ORF">EVA_08219</name>
</gene>
<comment type="caution">
    <text evidence="1">The sequence shown here is derived from an EMBL/GenBank/DDBJ whole genome shotgun (WGS) entry which is preliminary data.</text>
</comment>
<reference evidence="1" key="1">
    <citation type="journal article" date="2012" name="PLoS ONE">
        <title>Gene sets for utilization of primary and secondary nutrition supplies in the distal gut of endangered iberian lynx.</title>
        <authorList>
            <person name="Alcaide M."/>
            <person name="Messina E."/>
            <person name="Richter M."/>
            <person name="Bargiela R."/>
            <person name="Peplies J."/>
            <person name="Huws S.A."/>
            <person name="Newbold C.J."/>
            <person name="Golyshin P.N."/>
            <person name="Simon M.A."/>
            <person name="Lopez G."/>
            <person name="Yakimov M.M."/>
            <person name="Ferrer M."/>
        </authorList>
    </citation>
    <scope>NUCLEOTIDE SEQUENCE</scope>
</reference>
<dbReference type="AlphaFoldDB" id="J9G8W7"/>
<proteinExistence type="predicted"/>